<protein>
    <recommendedName>
        <fullName evidence="3">GLUG domain-containing protein</fullName>
    </recommendedName>
</protein>
<name>I8VY91_9BACE</name>
<sequence>MNYARKISNTSSVEARFARVLQTADINLAEIDDWTPIGNDASPSYNYFQGIYNGNGYTISNLKIRSGETNKGLFGYVTRKDSSTPAVLTGIHLRNVDIDVSHNSNIFCGAIAGEASSSTVITFCSARGEIKTDATSTASYENYSGGIIGNNNGTISYCRADVKVIASSNSSESTSQCAAGGIVGYNYGTILACEASGSEVSAQSNAAEAQAGGIAGCTNGYITSCTSGVGKIIANGNGLEVNAGGVAGNQYGAVYSSYARGDATASGGRDDALKAGAIVGYHHAFVDIDLYIGTGAGGQGTSNLSPSSGILYKADATDEEIYNLMQTKDFTKEISTTTYDATRFPAYGIEVTKVTFSSKGAWSYDPASGKIRIRGLPSVTGLSSVTGSSSVSPP</sequence>
<dbReference type="Gene3D" id="2.160.20.110">
    <property type="match status" value="1"/>
</dbReference>
<accession>I8VY91</accession>
<evidence type="ECO:0000313" key="2">
    <source>
        <dbReference type="Proteomes" id="UP000003741"/>
    </source>
</evidence>
<comment type="caution">
    <text evidence="1">The sequence shown here is derived from an EMBL/GenBank/DDBJ whole genome shotgun (WGS) entry which is preliminary data.</text>
</comment>
<keyword evidence="2" id="KW-1185">Reference proteome</keyword>
<reference evidence="1 2" key="1">
    <citation type="submission" date="2012-02" db="EMBL/GenBank/DDBJ databases">
        <title>The Genome Sequence of Bacteroides cellulosilyticus CL02T12C19.</title>
        <authorList>
            <consortium name="The Broad Institute Genome Sequencing Platform"/>
            <person name="Earl A."/>
            <person name="Ward D."/>
            <person name="Feldgarden M."/>
            <person name="Gevers D."/>
            <person name="Zitomersky N.L."/>
            <person name="Coyne M.J."/>
            <person name="Comstock L.E."/>
            <person name="Young S.K."/>
            <person name="Zeng Q."/>
            <person name="Gargeya S."/>
            <person name="Fitzgerald M."/>
            <person name="Haas B."/>
            <person name="Abouelleil A."/>
            <person name="Alvarado L."/>
            <person name="Arachchi H.M."/>
            <person name="Berlin A."/>
            <person name="Chapman S.B."/>
            <person name="Gearin G."/>
            <person name="Goldberg J."/>
            <person name="Griggs A."/>
            <person name="Gujja S."/>
            <person name="Hansen M."/>
            <person name="Heiman D."/>
            <person name="Howarth C."/>
            <person name="Larimer J."/>
            <person name="Lui A."/>
            <person name="MacDonald P.J.P."/>
            <person name="McCowen C."/>
            <person name="Montmayeur A."/>
            <person name="Murphy C."/>
            <person name="Neiman D."/>
            <person name="Pearson M."/>
            <person name="Priest M."/>
            <person name="Roberts A."/>
            <person name="Saif S."/>
            <person name="Shea T."/>
            <person name="Sisk P."/>
            <person name="Stolte C."/>
            <person name="Sykes S."/>
            <person name="Wortman J."/>
            <person name="Nusbaum C."/>
            <person name="Birren B."/>
        </authorList>
    </citation>
    <scope>NUCLEOTIDE SEQUENCE [LARGE SCALE GENOMIC DNA]</scope>
    <source>
        <strain evidence="1 2">CL02T12C19</strain>
    </source>
</reference>
<evidence type="ECO:0000313" key="1">
    <source>
        <dbReference type="EMBL" id="EIY31375.1"/>
    </source>
</evidence>
<dbReference type="RefSeq" id="WP_007217214.1">
    <property type="nucleotide sequence ID" value="NZ_JH724086.1"/>
</dbReference>
<organism evidence="1 2">
    <name type="scientific">Bacteroides cellulosilyticus CL02T12C19</name>
    <dbReference type="NCBI Taxonomy" id="997874"/>
    <lineage>
        <taxon>Bacteria</taxon>
        <taxon>Pseudomonadati</taxon>
        <taxon>Bacteroidota</taxon>
        <taxon>Bacteroidia</taxon>
        <taxon>Bacteroidales</taxon>
        <taxon>Bacteroidaceae</taxon>
        <taxon>Bacteroides</taxon>
    </lineage>
</organism>
<proteinExistence type="predicted"/>
<dbReference type="EMBL" id="AGXG01000057">
    <property type="protein sequence ID" value="EIY31375.1"/>
    <property type="molecule type" value="Genomic_DNA"/>
</dbReference>
<dbReference type="PATRIC" id="fig|997874.3.peg.2619"/>
<dbReference type="HOGENOM" id="CLU_699512_0_0_10"/>
<evidence type="ECO:0008006" key="3">
    <source>
        <dbReference type="Google" id="ProtNLM"/>
    </source>
</evidence>
<dbReference type="OrthoDB" id="9776533at2"/>
<dbReference type="Proteomes" id="UP000003741">
    <property type="component" value="Unassembled WGS sequence"/>
</dbReference>
<gene>
    <name evidence="1" type="ORF">HMPREF1062_02561</name>
</gene>
<dbReference type="AlphaFoldDB" id="I8VY91"/>